<protein>
    <submittedName>
        <fullName evidence="1">Uncharacterized protein</fullName>
    </submittedName>
</protein>
<keyword evidence="2" id="KW-1185">Reference proteome</keyword>
<sequence length="1224" mass="117191">TAIGSATNALETKVTTLSASAGNGGVYLLEADGLTVGDVAASINRVGADGTTTVVADATQSDLRTLGGNGAVVLQSTTGDLVLGDGTANGAGASVSAHGSGNVLVQALAGNVTVQADVLSTSGAISLRAGGAIGFDAGADIRTGDAGTVDVDAGGNLTQSADSVLSAQANIRVAAGQQLTLGRIVTDADVAAIAGGSVVEGGNGAQATVQARALLLSAGQAIGSAARAIDTQVQRLAATAGDGGLFVQERDGLAVGPVGVTVSRVAAGGTATALGAATADGLQATGSGAVVLGNGSGDLTLEAGSAGARSAQGVMRLQAAGELVLLSDVRSDGGAVSLLAGGDLRTGAGVTVATGGSGTLDLRASAGGIAMGAGSLLQAAADVRVQAQGDLRIARIQTGGQVALLSEQGAVLDNGDAGVHVQAAGLALQAQSVGRADDVFAVQVGTLSARTGAGGLHLDEADGLTVGEVGVSVRRVDAAGATTVLGLAQSDLRTSAGGDVVLTAHGDVQLTDGQSSAGDGAIAAVGGGSVRILTSGGGIAGAAGGDIVAATGAITLQASGDIDAAALTASAGILLQSDAGELRVTRSVAGGGGNVTLAADRMNLSAAIASAGGVLAIHGASAGHAIAIGDAGLHTDQPDALYLGVDDLSFLVPGFSRIVIGSDAAGQRVQISGRDEAVHLADALVLQTTGNGGQTLLQGAISAASLAVQGSGAGTTAKDTSILVQGGIDVDDLLVVAGEVHLESGVGGAGGIVLHRAVDGQGGPADSLILAASGGSVSVTGPVGQSTPLDVLRVSDAADVVFERSVHVSGELVVEATGSVAFKEAVTLDGGTLRIVGAASVALADVDVGTGGDLLIAADSLHFDGVVHGAGDASATLTTATAGGSIRVDSTGNAAGAAGLLISGETLEALQGFARVDIGQSAAAGDVPASGDALLALETLSLLTTGELNVHGRDVSLRGAGALDITGVFQVDATGAIRMEAATALVLQGAGAAFAAGGDVVLGRVDAGTGVVAVSSSRGTVRAAAAGGAVNVVAGDFVMRGRGPLMQGGQPTLPALVVQASRIDVDAPDGLVVRDSDGSVSAFNLLAGGQSYRQLLAVGQPTRTTSPMDPAEAGPLGAFALQLDTPLRQAFSASSLAAVSLSPTLSLAPADADSATQAYLDGLAGGSVAVAVAQLDAGDAAGALGTALAQSHVLGTAAAQPDAAGTATVQAQSFDFWEDEVLAL</sequence>
<feature type="non-terminal residue" evidence="1">
    <location>
        <position position="1"/>
    </location>
</feature>
<dbReference type="AlphaFoldDB" id="A0A370FLY8"/>
<evidence type="ECO:0000313" key="1">
    <source>
        <dbReference type="EMBL" id="RDI28530.1"/>
    </source>
</evidence>
<reference evidence="1 2" key="1">
    <citation type="submission" date="2018-07" db="EMBL/GenBank/DDBJ databases">
        <title>Genomic Encyclopedia of Type Strains, Phase IV (KMG-IV): sequencing the most valuable type-strain genomes for metagenomic binning, comparative biology and taxonomic classification.</title>
        <authorList>
            <person name="Goeker M."/>
        </authorList>
    </citation>
    <scope>NUCLEOTIDE SEQUENCE [LARGE SCALE GENOMIC DNA]</scope>
    <source>
        <strain evidence="1 2">DSM 21352</strain>
    </source>
</reference>
<name>A0A370FLY8_9BURK</name>
<dbReference type="EMBL" id="QQAV01000001">
    <property type="protein sequence ID" value="RDI28530.1"/>
    <property type="molecule type" value="Genomic_DNA"/>
</dbReference>
<evidence type="ECO:0000313" key="2">
    <source>
        <dbReference type="Proteomes" id="UP000255265"/>
    </source>
</evidence>
<dbReference type="Proteomes" id="UP000255265">
    <property type="component" value="Unassembled WGS sequence"/>
</dbReference>
<dbReference type="RefSeq" id="WP_170159297.1">
    <property type="nucleotide sequence ID" value="NZ_QQAV01000001.1"/>
</dbReference>
<comment type="caution">
    <text evidence="1">The sequence shown here is derived from an EMBL/GenBank/DDBJ whole genome shotgun (WGS) entry which is preliminary data.</text>
</comment>
<gene>
    <name evidence="1" type="ORF">DFR41_101285</name>
</gene>
<accession>A0A370FLY8</accession>
<organism evidence="1 2">
    <name type="scientific">Pseudacidovorax intermedius</name>
    <dbReference type="NCBI Taxonomy" id="433924"/>
    <lineage>
        <taxon>Bacteria</taxon>
        <taxon>Pseudomonadati</taxon>
        <taxon>Pseudomonadota</taxon>
        <taxon>Betaproteobacteria</taxon>
        <taxon>Burkholderiales</taxon>
        <taxon>Comamonadaceae</taxon>
        <taxon>Pseudacidovorax</taxon>
    </lineage>
</organism>
<proteinExistence type="predicted"/>